<name>A0AAJ0PGU0_9PSED</name>
<evidence type="ECO:0000256" key="1">
    <source>
        <dbReference type="SAM" id="MobiDB-lite"/>
    </source>
</evidence>
<feature type="region of interest" description="Disordered" evidence="1">
    <location>
        <begin position="28"/>
        <end position="63"/>
    </location>
</feature>
<accession>A0AAJ0PGU0</accession>
<feature type="compositionally biased region" description="Basic and acidic residues" evidence="1">
    <location>
        <begin position="28"/>
        <end position="46"/>
    </location>
</feature>
<dbReference type="EMBL" id="LDSN01000007">
    <property type="protein sequence ID" value="KTT19639.1"/>
    <property type="molecule type" value="Genomic_DNA"/>
</dbReference>
<comment type="caution">
    <text evidence="2">The sequence shown here is derived from an EMBL/GenBank/DDBJ whole genome shotgun (WGS) entry which is preliminary data.</text>
</comment>
<dbReference type="Proteomes" id="UP000071644">
    <property type="component" value="Unassembled WGS sequence"/>
</dbReference>
<protein>
    <submittedName>
        <fullName evidence="2">Uncharacterized protein</fullName>
    </submittedName>
</protein>
<organism evidence="2 3">
    <name type="scientific">Pseudomonas parafulva</name>
    <dbReference type="NCBI Taxonomy" id="157782"/>
    <lineage>
        <taxon>Bacteria</taxon>
        <taxon>Pseudomonadati</taxon>
        <taxon>Pseudomonadota</taxon>
        <taxon>Gammaproteobacteria</taxon>
        <taxon>Pseudomonadales</taxon>
        <taxon>Pseudomonadaceae</taxon>
        <taxon>Pseudomonas</taxon>
    </lineage>
</organism>
<evidence type="ECO:0000313" key="3">
    <source>
        <dbReference type="Proteomes" id="UP000071644"/>
    </source>
</evidence>
<gene>
    <name evidence="2" type="ORF">NS96R_03130</name>
</gene>
<evidence type="ECO:0000313" key="2">
    <source>
        <dbReference type="EMBL" id="KTT19639.1"/>
    </source>
</evidence>
<sequence length="63" mass="7250">MAAFEQARHAPRNPFPDVMAAFERAADLFRTKGKEQREGEGLEKPKPITPPRHRKGGEHDRER</sequence>
<dbReference type="AlphaFoldDB" id="A0AAJ0PGU0"/>
<proteinExistence type="predicted"/>
<reference evidence="2 3" key="1">
    <citation type="journal article" date="2016" name="Front. Microbiol.">
        <title>Genomic Resource of Rice Seed Associated Bacteria.</title>
        <authorList>
            <person name="Midha S."/>
            <person name="Bansal K."/>
            <person name="Sharma S."/>
            <person name="Kumar N."/>
            <person name="Patil P.P."/>
            <person name="Chaudhry V."/>
            <person name="Patil P.B."/>
        </authorList>
    </citation>
    <scope>NUCLEOTIDE SEQUENCE [LARGE SCALE GENOMIC DNA]</scope>
    <source>
        <strain evidence="2 3">NS96</strain>
    </source>
</reference>